<dbReference type="Proteomes" id="UP000293162">
    <property type="component" value="Unassembled WGS sequence"/>
</dbReference>
<dbReference type="Gene3D" id="3.40.50.1820">
    <property type="entry name" value="alpha/beta hydrolase"/>
    <property type="match status" value="1"/>
</dbReference>
<reference evidence="2 3" key="1">
    <citation type="submission" date="2019-02" db="EMBL/GenBank/DDBJ databases">
        <title>Bacterial novel species Emticicia sp. 17J42-9 isolated from soil.</title>
        <authorList>
            <person name="Jung H.-Y."/>
        </authorList>
    </citation>
    <scope>NUCLEOTIDE SEQUENCE [LARGE SCALE GENOMIC DNA]</scope>
    <source>
        <strain evidence="2 3">17J42-9</strain>
    </source>
</reference>
<sequence>MIKSMITLQVLFLSIWAFFSVTKTNEAVPASQITVCHTPLESLPEKDGMKQFALDPAFQALHLAPLPLSYDATGKDITFKTPDGMDAKGYFIKAKGNSNKWLFVYQEWWGLNDYIKRQSDTYYKDLGEDVNVLALDMYDGKVTSNPQEAGKLVSGVNETRLENIVKGGIAYAGKNAKIANVGWCFGGGWSLRSGLLGGSQTVGTVMYYGMPVRDVEQLKKLNGDVLGLFATETRISKEVIEEFDANMKAAGKKLTYKIFDGVHGFANPSNPKYDEALAKEAYAMSLAYLKKKF</sequence>
<dbReference type="SUPFAM" id="SSF53474">
    <property type="entry name" value="alpha/beta-Hydrolases"/>
    <property type="match status" value="1"/>
</dbReference>
<dbReference type="Pfam" id="PF01738">
    <property type="entry name" value="DLH"/>
    <property type="match status" value="1"/>
</dbReference>
<keyword evidence="2" id="KW-0378">Hydrolase</keyword>
<dbReference type="OrthoDB" id="9787933at2"/>
<protein>
    <submittedName>
        <fullName evidence="2">Dienelactone hydrolase</fullName>
    </submittedName>
</protein>
<dbReference type="RefSeq" id="WP_130021215.1">
    <property type="nucleotide sequence ID" value="NZ_SEWF01000015.1"/>
</dbReference>
<comment type="caution">
    <text evidence="2">The sequence shown here is derived from an EMBL/GenBank/DDBJ whole genome shotgun (WGS) entry which is preliminary data.</text>
</comment>
<dbReference type="AlphaFoldDB" id="A0A4Q5LZM9"/>
<dbReference type="PANTHER" id="PTHR46623">
    <property type="entry name" value="CARBOXYMETHYLENEBUTENOLIDASE-RELATED"/>
    <property type="match status" value="1"/>
</dbReference>
<organism evidence="2 3">
    <name type="scientific">Emticicia agri</name>
    <dbReference type="NCBI Taxonomy" id="2492393"/>
    <lineage>
        <taxon>Bacteria</taxon>
        <taxon>Pseudomonadati</taxon>
        <taxon>Bacteroidota</taxon>
        <taxon>Cytophagia</taxon>
        <taxon>Cytophagales</taxon>
        <taxon>Leadbetterellaceae</taxon>
        <taxon>Emticicia</taxon>
    </lineage>
</organism>
<dbReference type="InterPro" id="IPR002925">
    <property type="entry name" value="Dienelactn_hydro"/>
</dbReference>
<feature type="domain" description="Dienelactone hydrolase" evidence="1">
    <location>
        <begin position="90"/>
        <end position="291"/>
    </location>
</feature>
<dbReference type="EMBL" id="SEWF01000015">
    <property type="protein sequence ID" value="RYU95381.1"/>
    <property type="molecule type" value="Genomic_DNA"/>
</dbReference>
<keyword evidence="3" id="KW-1185">Reference proteome</keyword>
<name>A0A4Q5LZM9_9BACT</name>
<dbReference type="GO" id="GO:0016787">
    <property type="term" value="F:hydrolase activity"/>
    <property type="evidence" value="ECO:0007669"/>
    <property type="project" value="UniProtKB-KW"/>
</dbReference>
<dbReference type="InterPro" id="IPR029058">
    <property type="entry name" value="AB_hydrolase_fold"/>
</dbReference>
<gene>
    <name evidence="2" type="ORF">EWM59_11975</name>
</gene>
<proteinExistence type="predicted"/>
<accession>A0A4Q5LZM9</accession>
<dbReference type="InterPro" id="IPR051049">
    <property type="entry name" value="Dienelactone_hydrolase-like"/>
</dbReference>
<dbReference type="PANTHER" id="PTHR46623:SF6">
    <property type="entry name" value="ALPHA_BETA-HYDROLASES SUPERFAMILY PROTEIN"/>
    <property type="match status" value="1"/>
</dbReference>
<evidence type="ECO:0000313" key="3">
    <source>
        <dbReference type="Proteomes" id="UP000293162"/>
    </source>
</evidence>
<evidence type="ECO:0000259" key="1">
    <source>
        <dbReference type="Pfam" id="PF01738"/>
    </source>
</evidence>
<evidence type="ECO:0000313" key="2">
    <source>
        <dbReference type="EMBL" id="RYU95381.1"/>
    </source>
</evidence>